<keyword evidence="1" id="KW-1133">Transmembrane helix</keyword>
<gene>
    <name evidence="2" type="ORF">Enr17x_48110</name>
</gene>
<keyword evidence="1" id="KW-0812">Transmembrane</keyword>
<feature type="transmembrane region" description="Helical" evidence="1">
    <location>
        <begin position="216"/>
        <end position="239"/>
    </location>
</feature>
<keyword evidence="1" id="KW-0472">Membrane</keyword>
<reference evidence="2 3" key="1">
    <citation type="submission" date="2019-03" db="EMBL/GenBank/DDBJ databases">
        <title>Deep-cultivation of Planctomycetes and their phenomic and genomic characterization uncovers novel biology.</title>
        <authorList>
            <person name="Wiegand S."/>
            <person name="Jogler M."/>
            <person name="Boedeker C."/>
            <person name="Pinto D."/>
            <person name="Vollmers J."/>
            <person name="Rivas-Marin E."/>
            <person name="Kohn T."/>
            <person name="Peeters S.H."/>
            <person name="Heuer A."/>
            <person name="Rast P."/>
            <person name="Oberbeckmann S."/>
            <person name="Bunk B."/>
            <person name="Jeske O."/>
            <person name="Meyerdierks A."/>
            <person name="Storesund J.E."/>
            <person name="Kallscheuer N."/>
            <person name="Luecker S."/>
            <person name="Lage O.M."/>
            <person name="Pohl T."/>
            <person name="Merkel B.J."/>
            <person name="Hornburger P."/>
            <person name="Mueller R.-W."/>
            <person name="Bruemmer F."/>
            <person name="Labrenz M."/>
            <person name="Spormann A.M."/>
            <person name="Op den Camp H."/>
            <person name="Overmann J."/>
            <person name="Amann R."/>
            <person name="Jetten M.S.M."/>
            <person name="Mascher T."/>
            <person name="Medema M.H."/>
            <person name="Devos D.P."/>
            <person name="Kaster A.-K."/>
            <person name="Ovreas L."/>
            <person name="Rohde M."/>
            <person name="Galperin M.Y."/>
            <person name="Jogler C."/>
        </authorList>
    </citation>
    <scope>NUCLEOTIDE SEQUENCE [LARGE SCALE GENOMIC DNA]</scope>
    <source>
        <strain evidence="2 3">Enr17</strain>
    </source>
</reference>
<proteinExistence type="predicted"/>
<accession>A0A518II22</accession>
<keyword evidence="3" id="KW-1185">Reference proteome</keyword>
<dbReference type="AlphaFoldDB" id="A0A518II22"/>
<dbReference type="RefSeq" id="WP_145312028.1">
    <property type="nucleotide sequence ID" value="NZ_CP037452.1"/>
</dbReference>
<dbReference type="Proteomes" id="UP000318313">
    <property type="component" value="Chromosome"/>
</dbReference>
<dbReference type="OrthoDB" id="248820at2"/>
<sequence>MSQLRYSEKQIMPLLADCLVDTLGLDDDEALDPMTDLDRRIDQYLKDINEWNAFDFADFSYVIECLFHFECSPKEWKAFFGVDCGYQSEEEWVEQVGQNLTFKALVEFIAERAPYIRFQPVTVIDRACGPAGAFYGLEELSGKFFSATCRVTPSTKILDAFRGRQLEKFWGELQWRSGAKLTDLKSFWFLLEGCGCLMFFLALFVAFVIFLPNGDYLFLTVTILSAYTMWRVISLCCYWSNPLPPELQTFRDLAVWIANHDCDAVRPSVKSGP</sequence>
<evidence type="ECO:0000313" key="3">
    <source>
        <dbReference type="Proteomes" id="UP000318313"/>
    </source>
</evidence>
<protein>
    <submittedName>
        <fullName evidence="2">Uncharacterized protein</fullName>
    </submittedName>
</protein>
<dbReference type="EMBL" id="CP037452">
    <property type="protein sequence ID" value="QDV52744.1"/>
    <property type="molecule type" value="Genomic_DNA"/>
</dbReference>
<organism evidence="2 3">
    <name type="scientific">Gimesia fumaroli</name>
    <dbReference type="NCBI Taxonomy" id="2527976"/>
    <lineage>
        <taxon>Bacteria</taxon>
        <taxon>Pseudomonadati</taxon>
        <taxon>Planctomycetota</taxon>
        <taxon>Planctomycetia</taxon>
        <taxon>Planctomycetales</taxon>
        <taxon>Planctomycetaceae</taxon>
        <taxon>Gimesia</taxon>
    </lineage>
</organism>
<feature type="transmembrane region" description="Helical" evidence="1">
    <location>
        <begin position="187"/>
        <end position="210"/>
    </location>
</feature>
<name>A0A518II22_9PLAN</name>
<evidence type="ECO:0000313" key="2">
    <source>
        <dbReference type="EMBL" id="QDV52744.1"/>
    </source>
</evidence>
<dbReference type="KEGG" id="gfm:Enr17x_48110"/>
<evidence type="ECO:0000256" key="1">
    <source>
        <dbReference type="SAM" id="Phobius"/>
    </source>
</evidence>